<evidence type="ECO:0000256" key="4">
    <source>
        <dbReference type="ARBA" id="ARBA00022692"/>
    </source>
</evidence>
<dbReference type="Proteomes" id="UP000198953">
    <property type="component" value="Unassembled WGS sequence"/>
</dbReference>
<keyword evidence="2 7" id="KW-0813">Transport</keyword>
<accession>A0A1H8CJH4</accession>
<feature type="transmembrane region" description="Helical" evidence="7">
    <location>
        <begin position="178"/>
        <end position="197"/>
    </location>
</feature>
<name>A0A1H8CJH4_9ACTN</name>
<organism evidence="9 10">
    <name type="scientific">Nonomuraea pusilla</name>
    <dbReference type="NCBI Taxonomy" id="46177"/>
    <lineage>
        <taxon>Bacteria</taxon>
        <taxon>Bacillati</taxon>
        <taxon>Actinomycetota</taxon>
        <taxon>Actinomycetes</taxon>
        <taxon>Streptosporangiales</taxon>
        <taxon>Streptosporangiaceae</taxon>
        <taxon>Nonomuraea</taxon>
    </lineage>
</organism>
<dbReference type="STRING" id="46177.SAMN05660976_06410"/>
<keyword evidence="10" id="KW-1185">Reference proteome</keyword>
<dbReference type="InterPro" id="IPR000515">
    <property type="entry name" value="MetI-like"/>
</dbReference>
<dbReference type="SUPFAM" id="SSF161098">
    <property type="entry name" value="MetI-like"/>
    <property type="match status" value="1"/>
</dbReference>
<dbReference type="PROSITE" id="PS50928">
    <property type="entry name" value="ABC_TM1"/>
    <property type="match status" value="1"/>
</dbReference>
<feature type="domain" description="ABC transmembrane type-1" evidence="8">
    <location>
        <begin position="98"/>
        <end position="300"/>
    </location>
</feature>
<proteinExistence type="inferred from homology"/>
<keyword evidence="5 7" id="KW-1133">Transmembrane helix</keyword>
<evidence type="ECO:0000313" key="10">
    <source>
        <dbReference type="Proteomes" id="UP000198953"/>
    </source>
</evidence>
<dbReference type="GO" id="GO:0055085">
    <property type="term" value="P:transmembrane transport"/>
    <property type="evidence" value="ECO:0007669"/>
    <property type="project" value="InterPro"/>
</dbReference>
<keyword evidence="3" id="KW-1003">Cell membrane</keyword>
<feature type="transmembrane region" description="Helical" evidence="7">
    <location>
        <begin position="137"/>
        <end position="158"/>
    </location>
</feature>
<sequence length="317" mass="33089">MAVLTLLGRRLGAAVLLLGVLSALTYGLLLAAPGGPEQVLLGGRPSTPETRAAIREQYHLDDPFPVRYARWLGDALHGDLGTSVYSREPVVTVIADRLPVTAGLAAYALVLTVVVGVPAGLLAAMRRGGRLDQGITLGSLAALSIPSFALSILLLYGFAVRLGWFPVFGEGRTLTERITHLTLPAVALAAAQAALVVRQMRAAALDLAASDFLTFARARGLPRRRVWTSYALRNAALPVLTVGGLLLAANLTGSVFVERAFGLHGLGALLIGAVGQKDIPVVQALVLLGGVIVVAVNLLIDLAYLVVDPRVRKGAAA</sequence>
<reference evidence="9 10" key="1">
    <citation type="submission" date="2016-10" db="EMBL/GenBank/DDBJ databases">
        <authorList>
            <person name="de Groot N.N."/>
        </authorList>
    </citation>
    <scope>NUCLEOTIDE SEQUENCE [LARGE SCALE GENOMIC DNA]</scope>
    <source>
        <strain evidence="9 10">DSM 43357</strain>
    </source>
</reference>
<evidence type="ECO:0000256" key="1">
    <source>
        <dbReference type="ARBA" id="ARBA00004651"/>
    </source>
</evidence>
<evidence type="ECO:0000259" key="8">
    <source>
        <dbReference type="PROSITE" id="PS50928"/>
    </source>
</evidence>
<evidence type="ECO:0000256" key="2">
    <source>
        <dbReference type="ARBA" id="ARBA00022448"/>
    </source>
</evidence>
<keyword evidence="4 7" id="KW-0812">Transmembrane</keyword>
<comment type="similarity">
    <text evidence="7">Belongs to the binding-protein-dependent transport system permease family.</text>
</comment>
<comment type="subcellular location">
    <subcellularLocation>
        <location evidence="1 7">Cell membrane</location>
        <topology evidence="1 7">Multi-pass membrane protein</topology>
    </subcellularLocation>
</comment>
<dbReference type="Pfam" id="PF00528">
    <property type="entry name" value="BPD_transp_1"/>
    <property type="match status" value="1"/>
</dbReference>
<evidence type="ECO:0000256" key="3">
    <source>
        <dbReference type="ARBA" id="ARBA00022475"/>
    </source>
</evidence>
<dbReference type="EMBL" id="FOBF01000019">
    <property type="protein sequence ID" value="SEM94247.1"/>
    <property type="molecule type" value="Genomic_DNA"/>
</dbReference>
<dbReference type="Gene3D" id="1.10.3720.10">
    <property type="entry name" value="MetI-like"/>
    <property type="match status" value="1"/>
</dbReference>
<protein>
    <submittedName>
        <fullName evidence="9">Peptide/nickel transport system permease protein</fullName>
    </submittedName>
</protein>
<evidence type="ECO:0000313" key="9">
    <source>
        <dbReference type="EMBL" id="SEM94247.1"/>
    </source>
</evidence>
<dbReference type="OrthoDB" id="9778910at2"/>
<evidence type="ECO:0000256" key="6">
    <source>
        <dbReference type="ARBA" id="ARBA00023136"/>
    </source>
</evidence>
<feature type="transmembrane region" description="Helical" evidence="7">
    <location>
        <begin position="235"/>
        <end position="257"/>
    </location>
</feature>
<dbReference type="Pfam" id="PF19300">
    <property type="entry name" value="BPD_transp_1_N"/>
    <property type="match status" value="1"/>
</dbReference>
<evidence type="ECO:0000256" key="5">
    <source>
        <dbReference type="ARBA" id="ARBA00022989"/>
    </source>
</evidence>
<dbReference type="PANTHER" id="PTHR43163:SF6">
    <property type="entry name" value="DIPEPTIDE TRANSPORT SYSTEM PERMEASE PROTEIN DPPB-RELATED"/>
    <property type="match status" value="1"/>
</dbReference>
<dbReference type="InterPro" id="IPR045621">
    <property type="entry name" value="BPD_transp_1_N"/>
</dbReference>
<dbReference type="RefSeq" id="WP_055510158.1">
    <property type="nucleotide sequence ID" value="NZ_BBZG01000007.1"/>
</dbReference>
<dbReference type="AlphaFoldDB" id="A0A1H8CJH4"/>
<feature type="transmembrane region" description="Helical" evidence="7">
    <location>
        <begin position="104"/>
        <end position="125"/>
    </location>
</feature>
<dbReference type="InterPro" id="IPR035906">
    <property type="entry name" value="MetI-like_sf"/>
</dbReference>
<dbReference type="GO" id="GO:0005886">
    <property type="term" value="C:plasma membrane"/>
    <property type="evidence" value="ECO:0007669"/>
    <property type="project" value="UniProtKB-SubCell"/>
</dbReference>
<keyword evidence="6 7" id="KW-0472">Membrane</keyword>
<gene>
    <name evidence="9" type="ORF">SAMN05660976_06410</name>
</gene>
<feature type="transmembrane region" description="Helical" evidence="7">
    <location>
        <begin position="284"/>
        <end position="307"/>
    </location>
</feature>
<dbReference type="PANTHER" id="PTHR43163">
    <property type="entry name" value="DIPEPTIDE TRANSPORT SYSTEM PERMEASE PROTEIN DPPB-RELATED"/>
    <property type="match status" value="1"/>
</dbReference>
<evidence type="ECO:0000256" key="7">
    <source>
        <dbReference type="RuleBase" id="RU363032"/>
    </source>
</evidence>